<evidence type="ECO:0000256" key="1">
    <source>
        <dbReference type="ARBA" id="ARBA00004370"/>
    </source>
</evidence>
<comment type="similarity">
    <text evidence="2 9">Belongs to the complex I subunit 3 family.</text>
</comment>
<evidence type="ECO:0000256" key="8">
    <source>
        <dbReference type="ARBA" id="ARBA00049551"/>
    </source>
</evidence>
<accession>A0A3Q8U9H0</accession>
<dbReference type="EC" id="7.1.1.2" evidence="9"/>
<keyword evidence="9" id="KW-0520">NAD</keyword>
<evidence type="ECO:0000256" key="9">
    <source>
        <dbReference type="RuleBase" id="RU003640"/>
    </source>
</evidence>
<keyword evidence="9" id="KW-0830">Ubiquinone</keyword>
<dbReference type="EMBL" id="MH630149">
    <property type="protein sequence ID" value="AZL92900.1"/>
    <property type="molecule type" value="Genomic_DNA"/>
</dbReference>
<feature type="transmembrane region" description="Helical" evidence="9">
    <location>
        <begin position="54"/>
        <end position="76"/>
    </location>
</feature>
<evidence type="ECO:0000256" key="7">
    <source>
        <dbReference type="ARBA" id="ARBA00023136"/>
    </source>
</evidence>
<gene>
    <name evidence="10" type="primary">nad3</name>
</gene>
<dbReference type="GO" id="GO:0031966">
    <property type="term" value="C:mitochondrial membrane"/>
    <property type="evidence" value="ECO:0007669"/>
    <property type="project" value="UniProtKB-SubCell"/>
</dbReference>
<name>A0A3Q8U9H0_PARCG</name>
<keyword evidence="4 9" id="KW-0813">Transport</keyword>
<evidence type="ECO:0000313" key="10">
    <source>
        <dbReference type="EMBL" id="AZL92900.1"/>
    </source>
</evidence>
<dbReference type="GO" id="GO:0030964">
    <property type="term" value="C:NADH dehydrogenase complex"/>
    <property type="evidence" value="ECO:0007669"/>
    <property type="project" value="TreeGrafter"/>
</dbReference>
<comment type="function">
    <text evidence="9">Core subunit of the mitochondrial membrane respiratory chain NADH dehydrogenase (Complex I) which catalyzes electron transfer from NADH through the respiratory chain, using ubiquinone as an electron acceptor. Essential for the catalytic activity of complex I.</text>
</comment>
<sequence length="116" mass="12870">MSSGVFLSMIVSVMVCLGAWFLSKRALGDREKGSPFECGFDPKYSARVPFSVRFFLLAVIFLIFDIEIALLLPFPFVAVKGYSVVAIFTMISFLAVLGVGLVHEWHEGSLDWVEAD</sequence>
<keyword evidence="6 9" id="KW-1133">Transmembrane helix</keyword>
<comment type="subcellular location">
    <subcellularLocation>
        <location evidence="1">Membrane</location>
    </subcellularLocation>
    <subcellularLocation>
        <location evidence="9">Mitochondrion membrane</location>
        <topology evidence="9">Multi-pass membrane protein</topology>
    </subcellularLocation>
</comment>
<dbReference type="Gene3D" id="1.20.58.1610">
    <property type="entry name" value="NADH:ubiquinone/plastoquinone oxidoreductase, chain 3"/>
    <property type="match status" value="1"/>
</dbReference>
<evidence type="ECO:0000256" key="3">
    <source>
        <dbReference type="ARBA" id="ARBA00021007"/>
    </source>
</evidence>
<reference evidence="10" key="1">
    <citation type="submission" date="2018-07" db="EMBL/GenBank/DDBJ databases">
        <title>Mitochondrial genome of Parborlasia corrugatus (Nemertea: Cerebratulidae).</title>
        <authorList>
            <person name="Redak C.A."/>
            <person name="Halanych K.M."/>
        </authorList>
    </citation>
    <scope>NUCLEOTIDE SEQUENCE</scope>
</reference>
<keyword evidence="9 10" id="KW-0496">Mitochondrion</keyword>
<keyword evidence="5 9" id="KW-0812">Transmembrane</keyword>
<dbReference type="PANTHER" id="PTHR11058">
    <property type="entry name" value="NADH-UBIQUINONE OXIDOREDUCTASE CHAIN 3"/>
    <property type="match status" value="1"/>
</dbReference>
<feature type="transmembrane region" description="Helical" evidence="9">
    <location>
        <begin position="82"/>
        <end position="102"/>
    </location>
</feature>
<dbReference type="InterPro" id="IPR038430">
    <property type="entry name" value="NDAH_ubi_oxred_su3_sf"/>
</dbReference>
<feature type="transmembrane region" description="Helical" evidence="9">
    <location>
        <begin position="6"/>
        <end position="23"/>
    </location>
</feature>
<evidence type="ECO:0000256" key="4">
    <source>
        <dbReference type="ARBA" id="ARBA00022448"/>
    </source>
</evidence>
<keyword evidence="9" id="KW-0679">Respiratory chain</keyword>
<proteinExistence type="inferred from homology"/>
<dbReference type="AlphaFoldDB" id="A0A3Q8U9H0"/>
<keyword evidence="7 9" id="KW-0472">Membrane</keyword>
<keyword evidence="9" id="KW-0249">Electron transport</keyword>
<dbReference type="InterPro" id="IPR000440">
    <property type="entry name" value="NADH_UbQ/plastoQ_OxRdtase_su3"/>
</dbReference>
<dbReference type="Pfam" id="PF00507">
    <property type="entry name" value="Oxidored_q4"/>
    <property type="match status" value="1"/>
</dbReference>
<keyword evidence="9" id="KW-1278">Translocase</keyword>
<comment type="catalytic activity">
    <reaction evidence="8 9">
        <text>a ubiquinone + NADH + 5 H(+)(in) = a ubiquinol + NAD(+) + 4 H(+)(out)</text>
        <dbReference type="Rhea" id="RHEA:29091"/>
        <dbReference type="Rhea" id="RHEA-COMP:9565"/>
        <dbReference type="Rhea" id="RHEA-COMP:9566"/>
        <dbReference type="ChEBI" id="CHEBI:15378"/>
        <dbReference type="ChEBI" id="CHEBI:16389"/>
        <dbReference type="ChEBI" id="CHEBI:17976"/>
        <dbReference type="ChEBI" id="CHEBI:57540"/>
        <dbReference type="ChEBI" id="CHEBI:57945"/>
        <dbReference type="EC" id="7.1.1.2"/>
    </reaction>
</comment>
<protein>
    <recommendedName>
        <fullName evidence="3 9">NADH-ubiquinone oxidoreductase chain 3</fullName>
        <ecNumber evidence="9">7.1.1.2</ecNumber>
    </recommendedName>
</protein>
<evidence type="ECO:0000256" key="6">
    <source>
        <dbReference type="ARBA" id="ARBA00022989"/>
    </source>
</evidence>
<evidence type="ECO:0000256" key="5">
    <source>
        <dbReference type="ARBA" id="ARBA00022692"/>
    </source>
</evidence>
<geneLocation type="mitochondrion" evidence="10"/>
<organism evidence="10">
    <name type="scientific">Parborlasia corrugatus</name>
    <name type="common">Antarctic nemertean worm</name>
    <dbReference type="NCBI Taxonomy" id="187802"/>
    <lineage>
        <taxon>Eukaryota</taxon>
        <taxon>Metazoa</taxon>
        <taxon>Spiralia</taxon>
        <taxon>Lophotrochozoa</taxon>
        <taxon>Nemertea</taxon>
        <taxon>Pilidiophora</taxon>
        <taxon>Heteronemertea</taxon>
        <taxon>Lineidae</taxon>
        <taxon>Parborlasia</taxon>
    </lineage>
</organism>
<evidence type="ECO:0000256" key="2">
    <source>
        <dbReference type="ARBA" id="ARBA00008472"/>
    </source>
</evidence>
<dbReference type="GO" id="GO:0008137">
    <property type="term" value="F:NADH dehydrogenase (ubiquinone) activity"/>
    <property type="evidence" value="ECO:0007669"/>
    <property type="project" value="UniProtKB-UniRule"/>
</dbReference>
<dbReference type="PANTHER" id="PTHR11058:SF9">
    <property type="entry name" value="NADH-UBIQUINONE OXIDOREDUCTASE CHAIN 3"/>
    <property type="match status" value="1"/>
</dbReference>